<feature type="region of interest" description="Disordered" evidence="2">
    <location>
        <begin position="194"/>
        <end position="251"/>
    </location>
</feature>
<feature type="compositionally biased region" description="Polar residues" evidence="2">
    <location>
        <begin position="1"/>
        <end position="10"/>
    </location>
</feature>
<feature type="compositionally biased region" description="Low complexity" evidence="2">
    <location>
        <begin position="237"/>
        <end position="251"/>
    </location>
</feature>
<dbReference type="SUPFAM" id="SSF63491">
    <property type="entry name" value="BAG domain"/>
    <property type="match status" value="1"/>
</dbReference>
<feature type="region of interest" description="Disordered" evidence="2">
    <location>
        <begin position="268"/>
        <end position="315"/>
    </location>
</feature>
<dbReference type="Gene3D" id="1.20.58.120">
    <property type="entry name" value="BAG domain"/>
    <property type="match status" value="1"/>
</dbReference>
<evidence type="ECO:0000256" key="1">
    <source>
        <dbReference type="SAM" id="Coils"/>
    </source>
</evidence>
<gene>
    <name evidence="3" type="ORF">KIK155_LOCUS10693</name>
</gene>
<feature type="compositionally biased region" description="Low complexity" evidence="2">
    <location>
        <begin position="276"/>
        <end position="287"/>
    </location>
</feature>
<protein>
    <submittedName>
        <fullName evidence="3">Uncharacterized protein</fullName>
    </submittedName>
</protein>
<dbReference type="AlphaFoldDB" id="A0A818D1A9"/>
<dbReference type="GO" id="GO:0051087">
    <property type="term" value="F:protein-folding chaperone binding"/>
    <property type="evidence" value="ECO:0007669"/>
    <property type="project" value="InterPro"/>
</dbReference>
<sequence>MSSTNGSNRPPSGFVSIPVEIIREPKPAGSDSHSRHNSPFRTLYNDNVYTGFSDPHSWGSNSPSRFQTRPGLNPTTFDRPMPSSQFNQPFNDFNSYQTHQEPQFYQQPQQRIYEPGSSHFRRSSEDLLSSPFDSNRFTTLPQYTSFIPSTFGSAFRTDSDFVQPNKFSNNFRRSFDALNDFADMHQSFPMSQQYPFEQQQSQLQPQPQSQPQLQPQLQPQQQQQQQQQQPYYRSTFQTQYQPQPQQPQQPTYANQAYINPNIIYTNEYGTPMDHYQSNTSQGNGNNSFPSGDNLASAHVPSPPPPPPPPSTSQQPVRDLNALALEKLQQIKQSLDDLENQVDKFTGSTRNERAYKLLDEQALKIMIRCDELVDVKKVIGQLESKVPQTPVAEQNSNPMETATTSISESLSNTKNKSIQETIENSSSSLPQANVSSSISASTEQSTST</sequence>
<evidence type="ECO:0000256" key="2">
    <source>
        <dbReference type="SAM" id="MobiDB-lite"/>
    </source>
</evidence>
<dbReference type="Proteomes" id="UP000663865">
    <property type="component" value="Unassembled WGS sequence"/>
</dbReference>
<feature type="region of interest" description="Disordered" evidence="2">
    <location>
        <begin position="388"/>
        <end position="447"/>
    </location>
</feature>
<feature type="region of interest" description="Disordered" evidence="2">
    <location>
        <begin position="1"/>
        <end position="41"/>
    </location>
</feature>
<comment type="caution">
    <text evidence="3">The sequence shown here is derived from an EMBL/GenBank/DDBJ whole genome shotgun (WGS) entry which is preliminary data.</text>
</comment>
<feature type="compositionally biased region" description="Polar residues" evidence="2">
    <location>
        <begin position="58"/>
        <end position="67"/>
    </location>
</feature>
<organism evidence="3 4">
    <name type="scientific">Rotaria socialis</name>
    <dbReference type="NCBI Taxonomy" id="392032"/>
    <lineage>
        <taxon>Eukaryota</taxon>
        <taxon>Metazoa</taxon>
        <taxon>Spiralia</taxon>
        <taxon>Gnathifera</taxon>
        <taxon>Rotifera</taxon>
        <taxon>Eurotatoria</taxon>
        <taxon>Bdelloidea</taxon>
        <taxon>Philodinida</taxon>
        <taxon>Philodinidae</taxon>
        <taxon>Rotaria</taxon>
    </lineage>
</organism>
<feature type="compositionally biased region" description="Polar residues" evidence="2">
    <location>
        <begin position="390"/>
        <end position="433"/>
    </location>
</feature>
<keyword evidence="1" id="KW-0175">Coiled coil</keyword>
<proteinExistence type="predicted"/>
<evidence type="ECO:0000313" key="3">
    <source>
        <dbReference type="EMBL" id="CAF3429477.1"/>
    </source>
</evidence>
<feature type="compositionally biased region" description="Low complexity" evidence="2">
    <location>
        <begin position="198"/>
        <end position="230"/>
    </location>
</feature>
<feature type="compositionally biased region" description="Low complexity" evidence="2">
    <location>
        <begin position="434"/>
        <end position="447"/>
    </location>
</feature>
<reference evidence="3" key="1">
    <citation type="submission" date="2021-02" db="EMBL/GenBank/DDBJ databases">
        <authorList>
            <person name="Nowell W R."/>
        </authorList>
    </citation>
    <scope>NUCLEOTIDE SEQUENCE</scope>
</reference>
<name>A0A818D1A9_9BILA</name>
<dbReference type="EMBL" id="CAJNYV010001613">
    <property type="protein sequence ID" value="CAF3429477.1"/>
    <property type="molecule type" value="Genomic_DNA"/>
</dbReference>
<feature type="coiled-coil region" evidence="1">
    <location>
        <begin position="320"/>
        <end position="347"/>
    </location>
</feature>
<feature type="compositionally biased region" description="Pro residues" evidence="2">
    <location>
        <begin position="300"/>
        <end position="310"/>
    </location>
</feature>
<dbReference type="InterPro" id="IPR036533">
    <property type="entry name" value="BAG_dom_sf"/>
</dbReference>
<evidence type="ECO:0000313" key="4">
    <source>
        <dbReference type="Proteomes" id="UP000663865"/>
    </source>
</evidence>
<feature type="region of interest" description="Disordered" evidence="2">
    <location>
        <begin position="54"/>
        <end position="73"/>
    </location>
</feature>
<accession>A0A818D1A9</accession>